<evidence type="ECO:0000256" key="4">
    <source>
        <dbReference type="ARBA" id="ARBA00022741"/>
    </source>
</evidence>
<dbReference type="SMART" id="SM00220">
    <property type="entry name" value="S_TKc"/>
    <property type="match status" value="1"/>
</dbReference>
<dbReference type="Gene3D" id="1.10.510.10">
    <property type="entry name" value="Transferase(Phosphotransferase) domain 1"/>
    <property type="match status" value="1"/>
</dbReference>
<dbReference type="InterPro" id="IPR000719">
    <property type="entry name" value="Prot_kinase_dom"/>
</dbReference>
<evidence type="ECO:0000259" key="9">
    <source>
        <dbReference type="PROSITE" id="PS50011"/>
    </source>
</evidence>
<protein>
    <submittedName>
        <fullName evidence="11">Protein kinase domain-containing protein</fullName>
    </submittedName>
</protein>
<evidence type="ECO:0000256" key="2">
    <source>
        <dbReference type="ARBA" id="ARBA00022527"/>
    </source>
</evidence>
<evidence type="ECO:0000256" key="6">
    <source>
        <dbReference type="ARBA" id="ARBA00022840"/>
    </source>
</evidence>
<dbReference type="InterPro" id="IPR011009">
    <property type="entry name" value="Kinase-like_dom_sf"/>
</dbReference>
<dbReference type="PANTHER" id="PTHR48012:SF10">
    <property type="entry name" value="FI20177P1"/>
    <property type="match status" value="1"/>
</dbReference>
<comment type="catalytic activity">
    <reaction evidence="7">
        <text>L-threonyl-[protein] + ATP = O-phospho-L-threonyl-[protein] + ADP + H(+)</text>
        <dbReference type="Rhea" id="RHEA:46608"/>
        <dbReference type="Rhea" id="RHEA-COMP:11060"/>
        <dbReference type="Rhea" id="RHEA-COMP:11605"/>
        <dbReference type="ChEBI" id="CHEBI:15378"/>
        <dbReference type="ChEBI" id="CHEBI:30013"/>
        <dbReference type="ChEBI" id="CHEBI:30616"/>
        <dbReference type="ChEBI" id="CHEBI:61977"/>
        <dbReference type="ChEBI" id="CHEBI:456216"/>
        <dbReference type="EC" id="2.7.11.1"/>
    </reaction>
</comment>
<keyword evidence="4" id="KW-0547">Nucleotide-binding</keyword>
<evidence type="ECO:0000256" key="3">
    <source>
        <dbReference type="ARBA" id="ARBA00022679"/>
    </source>
</evidence>
<comment type="similarity">
    <text evidence="1">Belongs to the protein kinase superfamily. STE Ser/Thr protein kinase family. STE20 subfamily.</text>
</comment>
<reference evidence="11" key="1">
    <citation type="submission" date="2022-11" db="UniProtKB">
        <authorList>
            <consortium name="WormBaseParasite"/>
        </authorList>
    </citation>
    <scope>IDENTIFICATION</scope>
</reference>
<dbReference type="Pfam" id="PF00069">
    <property type="entry name" value="Pkinase"/>
    <property type="match status" value="1"/>
</dbReference>
<dbReference type="InterPro" id="IPR050629">
    <property type="entry name" value="STE20/SPS1-PAK"/>
</dbReference>
<accession>A0A915HNH9</accession>
<organism evidence="10 11">
    <name type="scientific">Romanomermis culicivorax</name>
    <name type="common">Nematode worm</name>
    <dbReference type="NCBI Taxonomy" id="13658"/>
    <lineage>
        <taxon>Eukaryota</taxon>
        <taxon>Metazoa</taxon>
        <taxon>Ecdysozoa</taxon>
        <taxon>Nematoda</taxon>
        <taxon>Enoplea</taxon>
        <taxon>Dorylaimia</taxon>
        <taxon>Mermithida</taxon>
        <taxon>Mermithoidea</taxon>
        <taxon>Mermithidae</taxon>
        <taxon>Romanomermis</taxon>
    </lineage>
</organism>
<dbReference type="PROSITE" id="PS50011">
    <property type="entry name" value="PROTEIN_KINASE_DOM"/>
    <property type="match status" value="1"/>
</dbReference>
<dbReference type="GO" id="GO:0005524">
    <property type="term" value="F:ATP binding"/>
    <property type="evidence" value="ECO:0007669"/>
    <property type="project" value="UniProtKB-KW"/>
</dbReference>
<feature type="domain" description="Protein kinase" evidence="9">
    <location>
        <begin position="1"/>
        <end position="202"/>
    </location>
</feature>
<evidence type="ECO:0000313" key="10">
    <source>
        <dbReference type="Proteomes" id="UP000887565"/>
    </source>
</evidence>
<dbReference type="PANTHER" id="PTHR48012">
    <property type="entry name" value="STERILE20-LIKE KINASE, ISOFORM B-RELATED"/>
    <property type="match status" value="1"/>
</dbReference>
<dbReference type="WBParaSite" id="nRc.2.0.1.t03045-RA">
    <property type="protein sequence ID" value="nRc.2.0.1.t03045-RA"/>
    <property type="gene ID" value="nRc.2.0.1.g03045"/>
</dbReference>
<evidence type="ECO:0000256" key="1">
    <source>
        <dbReference type="ARBA" id="ARBA00008874"/>
    </source>
</evidence>
<comment type="catalytic activity">
    <reaction evidence="8">
        <text>L-seryl-[protein] + ATP = O-phospho-L-seryl-[protein] + ADP + H(+)</text>
        <dbReference type="Rhea" id="RHEA:17989"/>
        <dbReference type="Rhea" id="RHEA-COMP:9863"/>
        <dbReference type="Rhea" id="RHEA-COMP:11604"/>
        <dbReference type="ChEBI" id="CHEBI:15378"/>
        <dbReference type="ChEBI" id="CHEBI:29999"/>
        <dbReference type="ChEBI" id="CHEBI:30616"/>
        <dbReference type="ChEBI" id="CHEBI:83421"/>
        <dbReference type="ChEBI" id="CHEBI:456216"/>
        <dbReference type="EC" id="2.7.11.1"/>
    </reaction>
</comment>
<keyword evidence="5" id="KW-0418">Kinase</keyword>
<dbReference type="GO" id="GO:0005737">
    <property type="term" value="C:cytoplasm"/>
    <property type="evidence" value="ECO:0007669"/>
    <property type="project" value="TreeGrafter"/>
</dbReference>
<sequence>MWSSLEPMPWTNREAPGTVPSVQGLPWWHHSCSTTGQCPPRDGPRPGLNKMWSGLEPMPWTNREAPAANILISLHGEVKLADFGVAGQLSESVTKRASLVGSPFWMAPEIIKDSEYTFKADIWSLGICSIELAAKGSPPYVHLHPMKAMISIAEDPSPCLESTLAMTSGGDGIRDAEKFSSKFKCFIDLCLNKEPDQVKILT</sequence>
<dbReference type="GO" id="GO:0004674">
    <property type="term" value="F:protein serine/threonine kinase activity"/>
    <property type="evidence" value="ECO:0007669"/>
    <property type="project" value="UniProtKB-KW"/>
</dbReference>
<evidence type="ECO:0000256" key="8">
    <source>
        <dbReference type="ARBA" id="ARBA00048679"/>
    </source>
</evidence>
<evidence type="ECO:0000256" key="7">
    <source>
        <dbReference type="ARBA" id="ARBA00047899"/>
    </source>
</evidence>
<dbReference type="SUPFAM" id="SSF56112">
    <property type="entry name" value="Protein kinase-like (PK-like)"/>
    <property type="match status" value="1"/>
</dbReference>
<dbReference type="Proteomes" id="UP000887565">
    <property type="component" value="Unplaced"/>
</dbReference>
<keyword evidence="2" id="KW-0723">Serine/threonine-protein kinase</keyword>
<keyword evidence="6" id="KW-0067">ATP-binding</keyword>
<keyword evidence="10" id="KW-1185">Reference proteome</keyword>
<name>A0A915HNH9_ROMCU</name>
<proteinExistence type="inferred from homology"/>
<evidence type="ECO:0000256" key="5">
    <source>
        <dbReference type="ARBA" id="ARBA00022777"/>
    </source>
</evidence>
<dbReference type="AlphaFoldDB" id="A0A915HNH9"/>
<evidence type="ECO:0000313" key="11">
    <source>
        <dbReference type="WBParaSite" id="nRc.2.0.1.t03045-RA"/>
    </source>
</evidence>
<keyword evidence="3" id="KW-0808">Transferase</keyword>